<dbReference type="RefSeq" id="WP_211344794.1">
    <property type="nucleotide sequence ID" value="NZ_BAAAYS010000028.1"/>
</dbReference>
<evidence type="ECO:0000256" key="2">
    <source>
        <dbReference type="ARBA" id="ARBA00023054"/>
    </source>
</evidence>
<dbReference type="PANTHER" id="PTHR32347:SF23">
    <property type="entry name" value="BLL5650 PROTEIN"/>
    <property type="match status" value="1"/>
</dbReference>
<reference evidence="5 6" key="1">
    <citation type="submission" date="2019-06" db="EMBL/GenBank/DDBJ databases">
        <title>Sequencing the genomes of 1000 actinobacteria strains.</title>
        <authorList>
            <person name="Klenk H.-P."/>
        </authorList>
    </citation>
    <scope>NUCLEOTIDE SEQUENCE [LARGE SCALE GENOMIC DNA]</scope>
    <source>
        <strain evidence="5 6">DSM 18031</strain>
    </source>
</reference>
<protein>
    <recommendedName>
        <fullName evidence="7">Peptidoglycan binding protein</fullName>
    </recommendedName>
</protein>
<organism evidence="5 6">
    <name type="scientific">Klugiella xanthotipulae</name>
    <dbReference type="NCBI Taxonomy" id="244735"/>
    <lineage>
        <taxon>Bacteria</taxon>
        <taxon>Bacillati</taxon>
        <taxon>Actinomycetota</taxon>
        <taxon>Actinomycetes</taxon>
        <taxon>Micrococcales</taxon>
        <taxon>Microbacteriaceae</taxon>
        <taxon>Klugiella</taxon>
    </lineage>
</organism>
<dbReference type="SUPFAM" id="SSF47090">
    <property type="entry name" value="PGBD-like"/>
    <property type="match status" value="1"/>
</dbReference>
<dbReference type="PANTHER" id="PTHR32347">
    <property type="entry name" value="EFFLUX SYSTEM COMPONENT YKNX-RELATED"/>
    <property type="match status" value="1"/>
</dbReference>
<proteinExistence type="predicted"/>
<dbReference type="InterPro" id="IPR036366">
    <property type="entry name" value="PGBDSf"/>
</dbReference>
<evidence type="ECO:0000256" key="1">
    <source>
        <dbReference type="ARBA" id="ARBA00004196"/>
    </source>
</evidence>
<keyword evidence="6" id="KW-1185">Reference proteome</keyword>
<keyword evidence="2" id="KW-0175">Coiled coil</keyword>
<dbReference type="Gene3D" id="2.40.420.20">
    <property type="match status" value="1"/>
</dbReference>
<comment type="caution">
    <text evidence="5">The sequence shown here is derived from an EMBL/GenBank/DDBJ whole genome shotgun (WGS) entry which is preliminary data.</text>
</comment>
<feature type="transmembrane region" description="Helical" evidence="4">
    <location>
        <begin position="67"/>
        <end position="90"/>
    </location>
</feature>
<dbReference type="InterPro" id="IPR050465">
    <property type="entry name" value="UPF0194_transport"/>
</dbReference>
<feature type="region of interest" description="Disordered" evidence="3">
    <location>
        <begin position="235"/>
        <end position="255"/>
    </location>
</feature>
<comment type="subcellular location">
    <subcellularLocation>
        <location evidence="1">Cell envelope</location>
    </subcellularLocation>
</comment>
<dbReference type="InterPro" id="IPR036365">
    <property type="entry name" value="PGBD-like_sf"/>
</dbReference>
<evidence type="ECO:0008006" key="7">
    <source>
        <dbReference type="Google" id="ProtNLM"/>
    </source>
</evidence>
<dbReference type="Gene3D" id="1.10.101.10">
    <property type="entry name" value="PGBD-like superfamily/PGBD"/>
    <property type="match status" value="1"/>
</dbReference>
<sequence>MSDVPRKRFSRTPRPTPEEATTEVLTTTDAVTELLSTTDEGTEESTESTRPAKRTRAAGAGLSGHRLIWTIAAVATVCLVAGVVLSRFIISPGQAAADAKPPIPGLITVPVESRVIANSVTTRGDVTYADSVEVTLETGELGGSPVVTGQVPEPGAILEAGSVALEVVGRPVIVLPGELPVYRSLSVGLSGPDVLQLKQALNALGIGAGNLESDVFDASTAAGVKALYQRVGYAPPSSDASAEGGDPVTSAEEGLASARDALAQANAALTSAQKGPTGSERIEQDNLVRSAQRDLHEARSSGNSRAVSDAQDALTLAEARREEIYAPKDTRAEQSAVTSAQSQVAGAEQALSSARNGALTSLPASEVLYLNNLPRRVDNVAVKRGGLLSGAAMSVSGATMQISANVSEADAQLISAGMKAEFAAPGGDTISAEVLSVGKKQATKDENGETTTSGATRYEVQLNPGSLTDEQRSALTDSNVKITIPVSSTKGDVLAVPLAALTAGAGGESRVEIVTDAQKEETELVAVTTGLAAEGFVEITAEGRSSLLTEGAQVVVGR</sequence>
<dbReference type="AlphaFoldDB" id="A0A543HZ37"/>
<feature type="region of interest" description="Disordered" evidence="3">
    <location>
        <begin position="293"/>
        <end position="312"/>
    </location>
</feature>
<evidence type="ECO:0000313" key="5">
    <source>
        <dbReference type="EMBL" id="TQM63607.1"/>
    </source>
</evidence>
<name>A0A543HZ37_9MICO</name>
<evidence type="ECO:0000256" key="4">
    <source>
        <dbReference type="SAM" id="Phobius"/>
    </source>
</evidence>
<gene>
    <name evidence="5" type="ORF">FB466_1877</name>
</gene>
<feature type="compositionally biased region" description="Low complexity" evidence="3">
    <location>
        <begin position="18"/>
        <end position="39"/>
    </location>
</feature>
<evidence type="ECO:0000313" key="6">
    <source>
        <dbReference type="Proteomes" id="UP000318331"/>
    </source>
</evidence>
<evidence type="ECO:0000256" key="3">
    <source>
        <dbReference type="SAM" id="MobiDB-lite"/>
    </source>
</evidence>
<feature type="region of interest" description="Disordered" evidence="3">
    <location>
        <begin position="1"/>
        <end position="57"/>
    </location>
</feature>
<dbReference type="GO" id="GO:0030313">
    <property type="term" value="C:cell envelope"/>
    <property type="evidence" value="ECO:0007669"/>
    <property type="project" value="UniProtKB-SubCell"/>
</dbReference>
<dbReference type="Proteomes" id="UP000318331">
    <property type="component" value="Unassembled WGS sequence"/>
</dbReference>
<dbReference type="EMBL" id="VFPN01000002">
    <property type="protein sequence ID" value="TQM63607.1"/>
    <property type="molecule type" value="Genomic_DNA"/>
</dbReference>
<keyword evidence="4" id="KW-0812">Transmembrane</keyword>
<keyword evidence="4" id="KW-0472">Membrane</keyword>
<keyword evidence="4" id="KW-1133">Transmembrane helix</keyword>
<accession>A0A543HZ37</accession>